<dbReference type="GO" id="GO:0006545">
    <property type="term" value="P:glycine biosynthetic process"/>
    <property type="evidence" value="ECO:0007669"/>
    <property type="project" value="TreeGrafter"/>
</dbReference>
<dbReference type="SUPFAM" id="SSF53383">
    <property type="entry name" value="PLP-dependent transferases"/>
    <property type="match status" value="1"/>
</dbReference>
<dbReference type="Proteomes" id="UP000036449">
    <property type="component" value="Unassembled WGS sequence"/>
</dbReference>
<evidence type="ECO:0000313" key="9">
    <source>
        <dbReference type="Proteomes" id="UP000036449"/>
    </source>
</evidence>
<dbReference type="FunFam" id="3.40.640.10:FF:000030">
    <property type="entry name" value="Low-specificity L-threonine aldolase"/>
    <property type="match status" value="1"/>
</dbReference>
<comment type="cofactor">
    <cofactor evidence="1">
        <name>pyridoxal 5'-phosphate</name>
        <dbReference type="ChEBI" id="CHEBI:597326"/>
    </cofactor>
</comment>
<comment type="subunit">
    <text evidence="3">Homotetramer.</text>
</comment>
<sequence>MTARERATALGGEAEAVVDLRSDTLTRPTPAMYARIAAAPLGDDGLGHDPTALALEEAGARLLGKEAALYLPSCTMANLVATLCQAGRQEQVVLEAQSHMYTAERGAATFTGTFPLGIAGIDGAMDLQILADTLRPSGSSLRTGLIGLETTHNNAGGTVPPLDHMRAVRAMAQAFGIPVHLDGARLINAAVHLGVPASRIAAEVDTVSLCLSKGLSAPMGALLAGPAALVARARSLRKMLGGTQRQVGIAAAAGLEALATMGDRLGEDHARARRLASGLNGLGPALSAAIPQTNIVQVDLARSGHDSAAWLGMLEARGILARPIGLWKLRLVTHRHIDDGAVAVGDEAELP</sequence>
<evidence type="ECO:0000256" key="6">
    <source>
        <dbReference type="PIRSR" id="PIRSR017617-1"/>
    </source>
</evidence>
<evidence type="ECO:0000313" key="8">
    <source>
        <dbReference type="EMBL" id="KMO38239.1"/>
    </source>
</evidence>
<dbReference type="PIRSF" id="PIRSF017617">
    <property type="entry name" value="Thr_aldolase"/>
    <property type="match status" value="1"/>
</dbReference>
<feature type="modified residue" description="N6-(pyridoxal phosphate)lysine" evidence="6">
    <location>
        <position position="213"/>
    </location>
</feature>
<dbReference type="GO" id="GO:0006567">
    <property type="term" value="P:L-threonine catabolic process"/>
    <property type="evidence" value="ECO:0007669"/>
    <property type="project" value="TreeGrafter"/>
</dbReference>
<gene>
    <name evidence="8" type="ORF">VQ03_17565</name>
</gene>
<dbReference type="EMBL" id="LABZ01000124">
    <property type="protein sequence ID" value="KMO38239.1"/>
    <property type="molecule type" value="Genomic_DNA"/>
</dbReference>
<keyword evidence="4" id="KW-0663">Pyridoxal phosphate</keyword>
<proteinExistence type="inferred from homology"/>
<dbReference type="PANTHER" id="PTHR48097">
    <property type="entry name" value="L-THREONINE ALDOLASE-RELATED"/>
    <property type="match status" value="1"/>
</dbReference>
<dbReference type="InterPro" id="IPR001597">
    <property type="entry name" value="ArAA_b-elim_lyase/Thr_aldolase"/>
</dbReference>
<dbReference type="InterPro" id="IPR015424">
    <property type="entry name" value="PyrdxlP-dep_Trfase"/>
</dbReference>
<keyword evidence="5" id="KW-0456">Lyase</keyword>
<dbReference type="InterPro" id="IPR023603">
    <property type="entry name" value="Low_specificity_L-TA-like"/>
</dbReference>
<dbReference type="AlphaFoldDB" id="A0A0J6SWY3"/>
<dbReference type="Pfam" id="PF01212">
    <property type="entry name" value="Beta_elim_lyase"/>
    <property type="match status" value="1"/>
</dbReference>
<dbReference type="PANTHER" id="PTHR48097:SF9">
    <property type="entry name" value="L-THREONINE ALDOLASE"/>
    <property type="match status" value="1"/>
</dbReference>
<dbReference type="NCBIfam" id="NF041359">
    <property type="entry name" value="GntG_guanitoxin"/>
    <property type="match status" value="1"/>
</dbReference>
<dbReference type="RefSeq" id="WP_048452185.1">
    <property type="nucleotide sequence ID" value="NZ_LABZ01000124.1"/>
</dbReference>
<evidence type="ECO:0000256" key="3">
    <source>
        <dbReference type="ARBA" id="ARBA00011881"/>
    </source>
</evidence>
<keyword evidence="9" id="KW-1185">Reference proteome</keyword>
<organism evidence="8 9">
    <name type="scientific">Methylobacterium tarhaniae</name>
    <dbReference type="NCBI Taxonomy" id="1187852"/>
    <lineage>
        <taxon>Bacteria</taxon>
        <taxon>Pseudomonadati</taxon>
        <taxon>Pseudomonadota</taxon>
        <taxon>Alphaproteobacteria</taxon>
        <taxon>Hyphomicrobiales</taxon>
        <taxon>Methylobacteriaceae</taxon>
        <taxon>Methylobacterium</taxon>
    </lineage>
</organism>
<dbReference type="GO" id="GO:0005829">
    <property type="term" value="C:cytosol"/>
    <property type="evidence" value="ECO:0007669"/>
    <property type="project" value="TreeGrafter"/>
</dbReference>
<dbReference type="Gene3D" id="3.90.1150.10">
    <property type="entry name" value="Aspartate Aminotransferase, domain 1"/>
    <property type="match status" value="1"/>
</dbReference>
<reference evidence="8 9" key="1">
    <citation type="submission" date="2015-03" db="EMBL/GenBank/DDBJ databases">
        <title>Genome sequencing of Methylobacterium tarhaniae DSM 25844.</title>
        <authorList>
            <person name="Chaudhry V."/>
            <person name="Patil P.B."/>
        </authorList>
    </citation>
    <scope>NUCLEOTIDE SEQUENCE [LARGE SCALE GENOMIC DNA]</scope>
    <source>
        <strain evidence="8 9">DSM 25844</strain>
    </source>
</reference>
<feature type="domain" description="Aromatic amino acid beta-eliminating lyase/threonine aldolase" evidence="7">
    <location>
        <begin position="19"/>
        <end position="300"/>
    </location>
</feature>
<comment type="caution">
    <text evidence="8">The sequence shown here is derived from an EMBL/GenBank/DDBJ whole genome shotgun (WGS) entry which is preliminary data.</text>
</comment>
<dbReference type="PATRIC" id="fig|1187852.3.peg.796"/>
<dbReference type="OrthoDB" id="9774495at2"/>
<evidence type="ECO:0000256" key="1">
    <source>
        <dbReference type="ARBA" id="ARBA00001933"/>
    </source>
</evidence>
<evidence type="ECO:0000259" key="7">
    <source>
        <dbReference type="Pfam" id="PF01212"/>
    </source>
</evidence>
<dbReference type="InterPro" id="IPR015421">
    <property type="entry name" value="PyrdxlP-dep_Trfase_major"/>
</dbReference>
<accession>A0A0J6SWY3</accession>
<evidence type="ECO:0000256" key="2">
    <source>
        <dbReference type="ARBA" id="ARBA00006966"/>
    </source>
</evidence>
<evidence type="ECO:0000256" key="4">
    <source>
        <dbReference type="ARBA" id="ARBA00022898"/>
    </source>
</evidence>
<dbReference type="GO" id="GO:0008732">
    <property type="term" value="F:L-allo-threonine aldolase activity"/>
    <property type="evidence" value="ECO:0007669"/>
    <property type="project" value="TreeGrafter"/>
</dbReference>
<comment type="similarity">
    <text evidence="2">Belongs to the threonine aldolase family.</text>
</comment>
<name>A0A0J6SWY3_9HYPH</name>
<dbReference type="Gene3D" id="3.40.640.10">
    <property type="entry name" value="Type I PLP-dependent aspartate aminotransferase-like (Major domain)"/>
    <property type="match status" value="1"/>
</dbReference>
<evidence type="ECO:0000256" key="5">
    <source>
        <dbReference type="ARBA" id="ARBA00023239"/>
    </source>
</evidence>
<protein>
    <submittedName>
        <fullName evidence="8">Threonine aldolase</fullName>
    </submittedName>
</protein>
<dbReference type="InterPro" id="IPR015422">
    <property type="entry name" value="PyrdxlP-dep_Trfase_small"/>
</dbReference>